<name>A0ABN5N9A4_9BACI</name>
<dbReference type="GeneID" id="95399867"/>
<dbReference type="RefSeq" id="WP_116821558.1">
    <property type="nucleotide sequence ID" value="NZ_CP030926.1"/>
</dbReference>
<evidence type="ECO:0000313" key="1">
    <source>
        <dbReference type="EMBL" id="AXN39837.1"/>
    </source>
</evidence>
<evidence type="ECO:0000313" key="2">
    <source>
        <dbReference type="Proteomes" id="UP000260457"/>
    </source>
</evidence>
<protein>
    <submittedName>
        <fullName evidence="1">Uncharacterized protein</fullName>
    </submittedName>
</protein>
<gene>
    <name evidence="1" type="ORF">DTO10_16705</name>
</gene>
<dbReference type="Proteomes" id="UP000260457">
    <property type="component" value="Chromosome"/>
</dbReference>
<accession>A0ABN5N9A4</accession>
<reference evidence="1 2" key="1">
    <citation type="submission" date="2018-07" db="EMBL/GenBank/DDBJ databases">
        <title>The molecular basis for the intramolecular migration of carboxyl group in the catabolism of para-hydroxybenzoate via gentisate.</title>
        <authorList>
            <person name="Zhao H."/>
            <person name="Xu Y."/>
            <person name="Lin S."/>
            <person name="Spain J.C."/>
            <person name="Zhou N.-Y."/>
        </authorList>
    </citation>
    <scope>NUCLEOTIDE SEQUENCE [LARGE SCALE GENOMIC DNA]</scope>
    <source>
        <strain evidence="1 2">PHB-7a</strain>
    </source>
</reference>
<sequence length="134" mass="15308">MDAKEWADKALQQKAALLNGGRGYAPIPHDMYRGLLPELKEKYDGQTARDCVLLYGYMHAFANGQSANAAYMWAFPNVTQIVADTGIHKDRVKKLVDILVSEGVMVTQRIPWYGHTKKMYLPLYERDRTKWASE</sequence>
<organism evidence="1 2">
    <name type="scientific">Peribacillus butanolivorans</name>
    <dbReference type="NCBI Taxonomy" id="421767"/>
    <lineage>
        <taxon>Bacteria</taxon>
        <taxon>Bacillati</taxon>
        <taxon>Bacillota</taxon>
        <taxon>Bacilli</taxon>
        <taxon>Bacillales</taxon>
        <taxon>Bacillaceae</taxon>
        <taxon>Peribacillus</taxon>
    </lineage>
</organism>
<dbReference type="EMBL" id="CP030926">
    <property type="protein sequence ID" value="AXN39837.1"/>
    <property type="molecule type" value="Genomic_DNA"/>
</dbReference>
<keyword evidence="2" id="KW-1185">Reference proteome</keyword>
<proteinExistence type="predicted"/>